<dbReference type="PROSITE" id="PS50937">
    <property type="entry name" value="HTH_MERR_2"/>
    <property type="match status" value="1"/>
</dbReference>
<protein>
    <submittedName>
        <fullName evidence="3">DNA-binding transcriptional regulator, MerR family</fullName>
    </submittedName>
</protein>
<dbReference type="SMART" id="SM00422">
    <property type="entry name" value="HTH_MERR"/>
    <property type="match status" value="1"/>
</dbReference>
<keyword evidence="4" id="KW-1185">Reference proteome</keyword>
<evidence type="ECO:0000313" key="4">
    <source>
        <dbReference type="Proteomes" id="UP000199629"/>
    </source>
</evidence>
<dbReference type="Proteomes" id="UP000199629">
    <property type="component" value="Unassembled WGS sequence"/>
</dbReference>
<gene>
    <name evidence="3" type="ORF">GA0070214_105182</name>
</gene>
<dbReference type="PRINTS" id="PR00040">
    <property type="entry name" value="HTHMERR"/>
</dbReference>
<accession>A0A1C4X6X2</accession>
<proteinExistence type="predicted"/>
<dbReference type="EMBL" id="FMCS01000005">
    <property type="protein sequence ID" value="SCF04208.1"/>
    <property type="molecule type" value="Genomic_DNA"/>
</dbReference>
<evidence type="ECO:0000313" key="3">
    <source>
        <dbReference type="EMBL" id="SCF04208.1"/>
    </source>
</evidence>
<organism evidence="3 4">
    <name type="scientific">Micromonospora chaiyaphumensis</name>
    <dbReference type="NCBI Taxonomy" id="307119"/>
    <lineage>
        <taxon>Bacteria</taxon>
        <taxon>Bacillati</taxon>
        <taxon>Actinomycetota</taxon>
        <taxon>Actinomycetes</taxon>
        <taxon>Micromonosporales</taxon>
        <taxon>Micromonosporaceae</taxon>
        <taxon>Micromonospora</taxon>
    </lineage>
</organism>
<name>A0A1C4X6X2_9ACTN</name>
<evidence type="ECO:0000259" key="2">
    <source>
        <dbReference type="PROSITE" id="PS50937"/>
    </source>
</evidence>
<dbReference type="PANTHER" id="PTHR30204">
    <property type="entry name" value="REDOX-CYCLING DRUG-SENSING TRANSCRIPTIONAL ACTIVATOR SOXR"/>
    <property type="match status" value="1"/>
</dbReference>
<dbReference type="SUPFAM" id="SSF46955">
    <property type="entry name" value="Putative DNA-binding domain"/>
    <property type="match status" value="1"/>
</dbReference>
<dbReference type="GO" id="GO:0003677">
    <property type="term" value="F:DNA binding"/>
    <property type="evidence" value="ECO:0007669"/>
    <property type="project" value="UniProtKB-KW"/>
</dbReference>
<reference evidence="4" key="1">
    <citation type="submission" date="2016-06" db="EMBL/GenBank/DDBJ databases">
        <authorList>
            <person name="Varghese N."/>
            <person name="Submissions Spin"/>
        </authorList>
    </citation>
    <scope>NUCLEOTIDE SEQUENCE [LARGE SCALE GENOMIC DNA]</scope>
    <source>
        <strain evidence="4">DSM 45246</strain>
    </source>
</reference>
<feature type="domain" description="HTH merR-type" evidence="2">
    <location>
        <begin position="9"/>
        <end position="78"/>
    </location>
</feature>
<dbReference type="CDD" id="cd00592">
    <property type="entry name" value="HTH_MerR-like"/>
    <property type="match status" value="1"/>
</dbReference>
<dbReference type="AlphaFoldDB" id="A0A1C4X6X2"/>
<dbReference type="Gene3D" id="1.10.1660.10">
    <property type="match status" value="1"/>
</dbReference>
<dbReference type="InterPro" id="IPR009061">
    <property type="entry name" value="DNA-bd_dom_put_sf"/>
</dbReference>
<dbReference type="Pfam" id="PF13411">
    <property type="entry name" value="MerR_1"/>
    <property type="match status" value="1"/>
</dbReference>
<dbReference type="GO" id="GO:0003700">
    <property type="term" value="F:DNA-binding transcription factor activity"/>
    <property type="evidence" value="ECO:0007669"/>
    <property type="project" value="InterPro"/>
</dbReference>
<dbReference type="PANTHER" id="PTHR30204:SF93">
    <property type="entry name" value="HTH MERR-TYPE DOMAIN-CONTAINING PROTEIN"/>
    <property type="match status" value="1"/>
</dbReference>
<keyword evidence="1 3" id="KW-0238">DNA-binding</keyword>
<evidence type="ECO:0000256" key="1">
    <source>
        <dbReference type="ARBA" id="ARBA00023125"/>
    </source>
</evidence>
<dbReference type="InterPro" id="IPR000551">
    <property type="entry name" value="MerR-type_HTH_dom"/>
</dbReference>
<sequence length="313" mass="33962">MGAMDGATHYSIGDLARRTGLPVKTIRFWSDRGIVPPTDRGPTGHRRYGPAALARLELVRTLRELGVDLPTVRRVVEREVGLPEVAAAHADALAAQIRLLRLRRAVLTVVARRGSTAAQAELLHRLAGLAEAERRRLVDEFLDAAFAGRAEPGFAGIRRSLTPELPDDPTDGQVEAWVELAELTLDADFRAGLRRLADQHAADRAGAPGVRRDAVAVVREEVAPALAAGVDPASPRADGIVAAATSRYALLCGRPDDAGLRRRLLDRLEAAGDPRRERYLRLLSVVNGWPPPESLAPVLDWSIRALRARQPLP</sequence>
<dbReference type="InterPro" id="IPR047057">
    <property type="entry name" value="MerR_fam"/>
</dbReference>